<dbReference type="AlphaFoldDB" id="A0A143QQA1"/>
<dbReference type="GeneID" id="93553992"/>
<dbReference type="InterPro" id="IPR000182">
    <property type="entry name" value="GNAT_dom"/>
</dbReference>
<evidence type="ECO:0000256" key="1">
    <source>
        <dbReference type="ARBA" id="ARBA00022679"/>
    </source>
</evidence>
<protein>
    <submittedName>
        <fullName evidence="4">Putative N-acetyltransferase</fullName>
        <ecNumber evidence="4">2.3.1.-</ecNumber>
    </submittedName>
</protein>
<dbReference type="EMBL" id="CP015220">
    <property type="protein sequence ID" value="AMY25119.1"/>
    <property type="molecule type" value="Genomic_DNA"/>
</dbReference>
<name>A0A143QQA1_RHOFA</name>
<dbReference type="GO" id="GO:0016747">
    <property type="term" value="F:acyltransferase activity, transferring groups other than amino-acyl groups"/>
    <property type="evidence" value="ECO:0007669"/>
    <property type="project" value="InterPro"/>
</dbReference>
<dbReference type="Gene3D" id="3.40.630.30">
    <property type="match status" value="1"/>
</dbReference>
<dbReference type="EC" id="2.3.1.-" evidence="4"/>
<dbReference type="Pfam" id="PF00583">
    <property type="entry name" value="Acetyltransf_1"/>
    <property type="match status" value="1"/>
</dbReference>
<evidence type="ECO:0000313" key="5">
    <source>
        <dbReference type="Proteomes" id="UP000076038"/>
    </source>
</evidence>
<gene>
    <name evidence="4" type="ORF">A3Q41_03833</name>
</gene>
<keyword evidence="5" id="KW-1185">Reference proteome</keyword>
<keyword evidence="2 4" id="KW-0012">Acyltransferase</keyword>
<dbReference type="CDD" id="cd04301">
    <property type="entry name" value="NAT_SF"/>
    <property type="match status" value="1"/>
</dbReference>
<evidence type="ECO:0000313" key="4">
    <source>
        <dbReference type="EMBL" id="AMY25119.1"/>
    </source>
</evidence>
<dbReference type="InterPro" id="IPR050832">
    <property type="entry name" value="Bact_Acetyltransf"/>
</dbReference>
<accession>A0A143QQA1</accession>
<keyword evidence="1 4" id="KW-0808">Transferase</keyword>
<dbReference type="PATRIC" id="fig|1653479.3.peg.3888"/>
<evidence type="ECO:0000259" key="3">
    <source>
        <dbReference type="PROSITE" id="PS51186"/>
    </source>
</evidence>
<dbReference type="KEGG" id="rhs:A3Q41_03833"/>
<dbReference type="SUPFAM" id="SSF55729">
    <property type="entry name" value="Acyl-CoA N-acyltransferases (Nat)"/>
    <property type="match status" value="1"/>
</dbReference>
<proteinExistence type="predicted"/>
<dbReference type="InterPro" id="IPR016181">
    <property type="entry name" value="Acyl_CoA_acyltransferase"/>
</dbReference>
<reference evidence="5" key="2">
    <citation type="submission" date="2016-04" db="EMBL/GenBank/DDBJ databases">
        <title>Complete Genome and Plasmid Sequences for Rhodococcus fascians D188 and Draft Sequences for Rhodococcus spp. Isolates PBTS 1 and PBTS 2.</title>
        <authorList>
            <person name="Stamer R."/>
            <person name="Vereecke D."/>
            <person name="Zhang Y."/>
            <person name="Schilkey F."/>
            <person name="Devitt N."/>
            <person name="Randall J."/>
        </authorList>
    </citation>
    <scope>NUCLEOTIDE SEQUENCE [LARGE SCALE GENOMIC DNA]</scope>
    <source>
        <strain evidence="5">PBTS2</strain>
    </source>
</reference>
<sequence length="175" mass="18952">MSVREAGPADAHRVADLAALTFPLACPPGTQPGDIETFISNVLSAKHFETYIVDPNRTVLLDESAEAQVLGYAMLVFGTPTDSGIRSALSHEPTVEISKLYVRPTEHGGGVAARLMTSALDSARRHGCRGAWLGVNQQNVRAQKFYAKHGFEIAGTKTFVVGDRTHDDYVMQVQL</sequence>
<dbReference type="PROSITE" id="PS51186">
    <property type="entry name" value="GNAT"/>
    <property type="match status" value="1"/>
</dbReference>
<dbReference type="Proteomes" id="UP000076038">
    <property type="component" value="Chromosome"/>
</dbReference>
<feature type="domain" description="N-acetyltransferase" evidence="3">
    <location>
        <begin position="1"/>
        <end position="175"/>
    </location>
</feature>
<dbReference type="PANTHER" id="PTHR43877">
    <property type="entry name" value="AMINOALKYLPHOSPHONATE N-ACETYLTRANSFERASE-RELATED-RELATED"/>
    <property type="match status" value="1"/>
</dbReference>
<reference evidence="4 5" key="1">
    <citation type="journal article" date="2016" name="Genome Announc.">
        <title>Complete Genome and Plasmid Sequences for Rhodococcus fascians D188 and Draft Sequences for Rhodococcus Isolates PBTS 1 and PBTS 2.</title>
        <authorList>
            <person name="Stamler R.A."/>
            <person name="Vereecke D."/>
            <person name="Zhang Y."/>
            <person name="Schilkey F."/>
            <person name="Devitt N."/>
            <person name="Randall J.J."/>
        </authorList>
    </citation>
    <scope>NUCLEOTIDE SEQUENCE [LARGE SCALE GENOMIC DNA]</scope>
    <source>
        <strain evidence="4 5">PBTS2</strain>
    </source>
</reference>
<evidence type="ECO:0000256" key="2">
    <source>
        <dbReference type="ARBA" id="ARBA00023315"/>
    </source>
</evidence>
<dbReference type="RefSeq" id="WP_032365071.1">
    <property type="nucleotide sequence ID" value="NZ_CAKKLU010000004.1"/>
</dbReference>
<organism evidence="4 5">
    <name type="scientific">Rhodococcoides fascians</name>
    <name type="common">Rhodococcus fascians</name>
    <dbReference type="NCBI Taxonomy" id="1828"/>
    <lineage>
        <taxon>Bacteria</taxon>
        <taxon>Bacillati</taxon>
        <taxon>Actinomycetota</taxon>
        <taxon>Actinomycetes</taxon>
        <taxon>Mycobacteriales</taxon>
        <taxon>Nocardiaceae</taxon>
        <taxon>Rhodococcoides</taxon>
    </lineage>
</organism>